<dbReference type="EMBL" id="JAGFMF010011410">
    <property type="protein sequence ID" value="KAG8523392.1"/>
    <property type="molecule type" value="Genomic_DNA"/>
</dbReference>
<comment type="catalytic activity">
    <reaction evidence="21">
        <text>S-nitroso-L-cysteinyl-[GAPDH] + L-cysteinyl-[protein] = L-cysteinyl-[GAPDH] + S-nitroso-L-cysteinyl-[protein]</text>
        <dbReference type="Rhea" id="RHEA:66684"/>
        <dbReference type="Rhea" id="RHEA-COMP:10131"/>
        <dbReference type="Rhea" id="RHEA-COMP:17089"/>
        <dbReference type="Rhea" id="RHEA-COMP:17090"/>
        <dbReference type="Rhea" id="RHEA-COMP:17091"/>
        <dbReference type="ChEBI" id="CHEBI:29950"/>
        <dbReference type="ChEBI" id="CHEBI:149494"/>
    </reaction>
    <physiologicalReaction direction="left-to-right" evidence="21">
        <dbReference type="Rhea" id="RHEA:66685"/>
    </physiologicalReaction>
</comment>
<gene>
    <name evidence="25" type="ORF">J0S82_006245</name>
</gene>
<dbReference type="PANTHER" id="PTHR10836">
    <property type="entry name" value="GLYCERALDEHYDE 3-PHOSPHATE DEHYDROGENASE"/>
    <property type="match status" value="1"/>
</dbReference>
<dbReference type="GO" id="GO:0006915">
    <property type="term" value="P:apoptotic process"/>
    <property type="evidence" value="ECO:0007669"/>
    <property type="project" value="UniProtKB-KW"/>
</dbReference>
<dbReference type="GO" id="GO:0005829">
    <property type="term" value="C:cytosol"/>
    <property type="evidence" value="ECO:0007669"/>
    <property type="project" value="UniProtKB-SubCell"/>
</dbReference>
<evidence type="ECO:0000256" key="1">
    <source>
        <dbReference type="ARBA" id="ARBA00004123"/>
    </source>
</evidence>
<keyword evidence="23" id="KW-0547">Nucleotide-binding</keyword>
<keyword evidence="9" id="KW-0808">Transferase</keyword>
<organism evidence="25 26">
    <name type="scientific">Galemys pyrenaicus</name>
    <name type="common">Iberian desman</name>
    <name type="synonym">Pyrenean desman</name>
    <dbReference type="NCBI Taxonomy" id="202257"/>
    <lineage>
        <taxon>Eukaryota</taxon>
        <taxon>Metazoa</taxon>
        <taxon>Chordata</taxon>
        <taxon>Craniata</taxon>
        <taxon>Vertebrata</taxon>
        <taxon>Euteleostomi</taxon>
        <taxon>Mammalia</taxon>
        <taxon>Eutheria</taxon>
        <taxon>Laurasiatheria</taxon>
        <taxon>Eulipotyphla</taxon>
        <taxon>Talpidae</taxon>
        <taxon>Galemys</taxon>
    </lineage>
</organism>
<comment type="catalytic activity">
    <reaction evidence="20">
        <text>D-glyceraldehyde 3-phosphate + phosphate + NAD(+) = (2R)-3-phospho-glyceroyl phosphate + NADH + H(+)</text>
        <dbReference type="Rhea" id="RHEA:10300"/>
        <dbReference type="ChEBI" id="CHEBI:15378"/>
        <dbReference type="ChEBI" id="CHEBI:43474"/>
        <dbReference type="ChEBI" id="CHEBI:57540"/>
        <dbReference type="ChEBI" id="CHEBI:57604"/>
        <dbReference type="ChEBI" id="CHEBI:57945"/>
        <dbReference type="ChEBI" id="CHEBI:59776"/>
        <dbReference type="EC" id="1.2.1.12"/>
    </reaction>
</comment>
<dbReference type="InterPro" id="IPR020829">
    <property type="entry name" value="GlycerAld_3-P_DH_cat"/>
</dbReference>
<comment type="subunit">
    <text evidence="19">Homotetramer. Interacts with TPPP; the interaction is direct. Interacts (when S-nitrosylated) with SIAH1; leading to nuclear translocation. Interacts with RILPL1/GOSPEL, leading to prevent the interaction between GAPDH and SIAH1 and prevent nuclear translocation. Interacts with CHP1; the interaction increases the binding of CHP1 with microtubules. Associates with microtubules. Interacts with EIF1AD, USP25, PRKCI and WARS1. Interacts with phosphorylated RPL13A; inhibited by oxidatively-modified low-densitity lipoprotein (LDL(ox)). Component of the GAIT complex. Interacts with FKBP6; leading to inhibit GAPDH catalytic activity. Interacts with TRAF2, promoting TRAF2 ubiquitination. Interacts with TRAF3, promoting TRAF3 ubiquitination.</text>
</comment>
<dbReference type="Gene3D" id="3.30.360.10">
    <property type="entry name" value="Dihydrodipicolinate Reductase, domain 2"/>
    <property type="match status" value="2"/>
</dbReference>
<evidence type="ECO:0000256" key="4">
    <source>
        <dbReference type="ARBA" id="ARBA00004869"/>
    </source>
</evidence>
<dbReference type="GO" id="GO:0016740">
    <property type="term" value="F:transferase activity"/>
    <property type="evidence" value="ECO:0007669"/>
    <property type="project" value="UniProtKB-KW"/>
</dbReference>
<evidence type="ECO:0000256" key="16">
    <source>
        <dbReference type="ARBA" id="ARBA00023212"/>
    </source>
</evidence>
<evidence type="ECO:0000313" key="25">
    <source>
        <dbReference type="EMBL" id="KAG8523392.1"/>
    </source>
</evidence>
<evidence type="ECO:0000313" key="26">
    <source>
        <dbReference type="Proteomes" id="UP000700334"/>
    </source>
</evidence>
<evidence type="ECO:0000256" key="15">
    <source>
        <dbReference type="ARBA" id="ARBA00023152"/>
    </source>
</evidence>
<evidence type="ECO:0000256" key="14">
    <source>
        <dbReference type="ARBA" id="ARBA00023027"/>
    </source>
</evidence>
<keyword evidence="14 23" id="KW-0520">NAD</keyword>
<keyword evidence="13" id="KW-0560">Oxidoreductase</keyword>
<dbReference type="GO" id="GO:0006096">
    <property type="term" value="P:glycolytic process"/>
    <property type="evidence" value="ECO:0007669"/>
    <property type="project" value="UniProtKB-KW"/>
</dbReference>
<keyword evidence="16" id="KW-0206">Cytoskeleton</keyword>
<sequence>MHLSDTTVKVKVRVNIFAQTGCLITSAAFNSSKVDIVAISDSFIDFNTWSTGQVQLHITDEKAKYISNGKFISIFQHQNSTNIKRANAGAEYVMESTGVFTILENAGRQLRAEAKKIIISASSADAPTFMIGIVINTSCTTSSLAPLVKVIHDNFGIKERLMIIVPSKKVDDPSRELFCDGQEAAQNIIPVSASTSKVVPALNVSKAVNLTCHLEKAAKFDDIKKVMKQVSQGPLKGILGYTKDQIVSCYFNSDTYSSTFNAKAGIMLNDHFVEPFPGEHKETARSNVHLAAGYILLWVSTGSATEVNFNGRIWSKSKTVPKLASSCGSQDTRTQDRPEMMEV</sequence>
<accession>A0A8J6ATP3</accession>
<evidence type="ECO:0000256" key="3">
    <source>
        <dbReference type="ARBA" id="ARBA00004514"/>
    </source>
</evidence>
<protein>
    <recommendedName>
        <fullName evidence="7">Glyceraldehyde-3-phosphate dehydrogenase</fullName>
        <ecNumber evidence="6">1.2.1.12</ecNumber>
    </recommendedName>
    <alternativeName>
        <fullName evidence="18">Peptidyl-cysteine S-nitrosylase GAPDH</fullName>
    </alternativeName>
</protein>
<evidence type="ECO:0000256" key="7">
    <source>
        <dbReference type="ARBA" id="ARBA00021022"/>
    </source>
</evidence>
<dbReference type="InterPro" id="IPR020828">
    <property type="entry name" value="GlycerAld_3-P_DH_NAD(P)-bd"/>
</dbReference>
<evidence type="ECO:0000256" key="23">
    <source>
        <dbReference type="PIRSR" id="PIRSR000149-3"/>
    </source>
</evidence>
<evidence type="ECO:0000256" key="21">
    <source>
        <dbReference type="ARBA" id="ARBA00048005"/>
    </source>
</evidence>
<dbReference type="EC" id="1.2.1.12" evidence="6"/>
<reference evidence="25" key="1">
    <citation type="journal article" date="2021" name="Evol. Appl.">
        <title>The genome of the Pyrenean desman and the effects of bottlenecks and inbreeding on the genomic landscape of an endangered species.</title>
        <authorList>
            <person name="Escoda L."/>
            <person name="Castresana J."/>
        </authorList>
    </citation>
    <scope>NUCLEOTIDE SEQUENCE</scope>
    <source>
        <strain evidence="25">IBE-C5619</strain>
    </source>
</reference>
<feature type="binding site" evidence="23">
    <location>
        <position position="120"/>
    </location>
    <ligand>
        <name>NAD(+)</name>
        <dbReference type="ChEBI" id="CHEBI:57540"/>
    </ligand>
</feature>
<keyword evidence="12" id="KW-0810">Translation regulation</keyword>
<dbReference type="SMART" id="SM00846">
    <property type="entry name" value="Gp_dh_N"/>
    <property type="match status" value="1"/>
</dbReference>
<evidence type="ECO:0000256" key="13">
    <source>
        <dbReference type="ARBA" id="ARBA00023002"/>
    </source>
</evidence>
<dbReference type="InterPro" id="IPR036291">
    <property type="entry name" value="NAD(P)-bd_dom_sf"/>
</dbReference>
<feature type="active site" description="Nucleophile" evidence="22">
    <location>
        <position position="139"/>
    </location>
</feature>
<dbReference type="GO" id="GO:0005634">
    <property type="term" value="C:nucleus"/>
    <property type="evidence" value="ECO:0007669"/>
    <property type="project" value="UniProtKB-SubCell"/>
</dbReference>
<dbReference type="PANTHER" id="PTHR10836:SF111">
    <property type="entry name" value="GLYCERALDEHYDE-3-PHOSPHATE DEHYDROGENASE"/>
    <property type="match status" value="1"/>
</dbReference>
<evidence type="ECO:0000256" key="17">
    <source>
        <dbReference type="ARBA" id="ARBA00023242"/>
    </source>
</evidence>
<proteinExistence type="inferred from homology"/>
<comment type="subcellular location">
    <subcellularLocation>
        <location evidence="2">Cytoplasm</location>
        <location evidence="2">Cytoskeleton</location>
    </subcellularLocation>
    <subcellularLocation>
        <location evidence="3">Cytoplasm</location>
        <location evidence="3">Cytosol</location>
    </subcellularLocation>
    <subcellularLocation>
        <location evidence="1">Nucleus</location>
    </subcellularLocation>
</comment>
<dbReference type="SUPFAM" id="SSF51735">
    <property type="entry name" value="NAD(P)-binding Rossmann-fold domains"/>
    <property type="match status" value="1"/>
</dbReference>
<evidence type="ECO:0000256" key="6">
    <source>
        <dbReference type="ARBA" id="ARBA00013119"/>
    </source>
</evidence>
<evidence type="ECO:0000256" key="9">
    <source>
        <dbReference type="ARBA" id="ARBA00022679"/>
    </source>
</evidence>
<name>A0A8J6ATP3_GALPY</name>
<evidence type="ECO:0000256" key="12">
    <source>
        <dbReference type="ARBA" id="ARBA00022845"/>
    </source>
</evidence>
<keyword evidence="10" id="KW-0053">Apoptosis</keyword>
<dbReference type="GO" id="GO:0005856">
    <property type="term" value="C:cytoskeleton"/>
    <property type="evidence" value="ECO:0007669"/>
    <property type="project" value="UniProtKB-SubCell"/>
</dbReference>
<dbReference type="InterPro" id="IPR020831">
    <property type="entry name" value="GlycerAld/Erythrose_P_DH"/>
</dbReference>
<dbReference type="Pfam" id="PF02800">
    <property type="entry name" value="Gp_dh_C"/>
    <property type="match status" value="1"/>
</dbReference>
<dbReference type="Gene3D" id="3.40.50.720">
    <property type="entry name" value="NAD(P)-binding Rossmann-like Domain"/>
    <property type="match status" value="1"/>
</dbReference>
<dbReference type="Proteomes" id="UP000700334">
    <property type="component" value="Unassembled WGS sequence"/>
</dbReference>
<comment type="pathway">
    <text evidence="4">Carbohydrate degradation; glycolysis; pyruvate from D-glyceraldehyde 3-phosphate: step 1/5.</text>
</comment>
<evidence type="ECO:0000256" key="20">
    <source>
        <dbReference type="ARBA" id="ARBA00047698"/>
    </source>
</evidence>
<feature type="non-terminal residue" evidence="25">
    <location>
        <position position="343"/>
    </location>
</feature>
<feature type="domain" description="Glyceraldehyde 3-phosphate dehydrogenase NAD(P) binding" evidence="24">
    <location>
        <begin position="10"/>
        <end position="139"/>
    </location>
</feature>
<evidence type="ECO:0000259" key="24">
    <source>
        <dbReference type="SMART" id="SM00846"/>
    </source>
</evidence>
<dbReference type="OrthoDB" id="1152826at2759"/>
<dbReference type="GO" id="GO:0006417">
    <property type="term" value="P:regulation of translation"/>
    <property type="evidence" value="ECO:0007669"/>
    <property type="project" value="UniProtKB-KW"/>
</dbReference>
<dbReference type="GO" id="GO:0004365">
    <property type="term" value="F:glyceraldehyde-3-phosphate dehydrogenase (NAD+) (phosphorylating) activity"/>
    <property type="evidence" value="ECO:0007669"/>
    <property type="project" value="UniProtKB-EC"/>
</dbReference>
<keyword evidence="15" id="KW-0324">Glycolysis</keyword>
<dbReference type="Pfam" id="PF00044">
    <property type="entry name" value="Gp_dh_N"/>
    <property type="match status" value="1"/>
</dbReference>
<dbReference type="AlphaFoldDB" id="A0A8J6ATP3"/>
<evidence type="ECO:0000256" key="2">
    <source>
        <dbReference type="ARBA" id="ARBA00004245"/>
    </source>
</evidence>
<comment type="caution">
    <text evidence="25">The sequence shown here is derived from an EMBL/GenBank/DDBJ whole genome shotgun (WGS) entry which is preliminary data.</text>
</comment>
<comment type="similarity">
    <text evidence="5">Belongs to the glyceraldehyde-3-phosphate dehydrogenase family.</text>
</comment>
<dbReference type="SUPFAM" id="SSF55347">
    <property type="entry name" value="Glyceraldehyde-3-phosphate dehydrogenase-like, C-terminal domain"/>
    <property type="match status" value="1"/>
</dbReference>
<keyword evidence="8" id="KW-0963">Cytoplasm</keyword>
<keyword evidence="17" id="KW-0539">Nucleus</keyword>
<evidence type="ECO:0000256" key="8">
    <source>
        <dbReference type="ARBA" id="ARBA00022490"/>
    </source>
</evidence>
<feature type="binding site" evidence="23">
    <location>
        <position position="41"/>
    </location>
    <ligand>
        <name>NAD(+)</name>
        <dbReference type="ChEBI" id="CHEBI:57540"/>
    </ligand>
</feature>
<dbReference type="GO" id="GO:0051287">
    <property type="term" value="F:NAD binding"/>
    <property type="evidence" value="ECO:0007669"/>
    <property type="project" value="InterPro"/>
</dbReference>
<dbReference type="PIRSF" id="PIRSF000149">
    <property type="entry name" value="GAP_DH"/>
    <property type="match status" value="1"/>
</dbReference>
<evidence type="ECO:0000256" key="18">
    <source>
        <dbReference type="ARBA" id="ARBA00031890"/>
    </source>
</evidence>
<evidence type="ECO:0000256" key="11">
    <source>
        <dbReference type="ARBA" id="ARBA00022799"/>
    </source>
</evidence>
<evidence type="ECO:0000256" key="10">
    <source>
        <dbReference type="ARBA" id="ARBA00022703"/>
    </source>
</evidence>
<evidence type="ECO:0000256" key="19">
    <source>
        <dbReference type="ARBA" id="ARBA00046997"/>
    </source>
</evidence>
<evidence type="ECO:0000256" key="5">
    <source>
        <dbReference type="ARBA" id="ARBA00007406"/>
    </source>
</evidence>
<evidence type="ECO:0000256" key="22">
    <source>
        <dbReference type="PIRSR" id="PIRSR000149-1"/>
    </source>
</evidence>
<keyword evidence="11" id="KW-0702">S-nitrosylation</keyword>
<keyword evidence="26" id="KW-1185">Reference proteome</keyword>